<sequence length="87" mass="9183">MEILFWLVVGVIAGALAKAVVPGEGPGGVLGDLVIGIVGAFLGGWLFRQFGSAGPQTYNWLWSILVAFVGAVVLLFVLRALTRSRAR</sequence>
<evidence type="ECO:0000313" key="8">
    <source>
        <dbReference type="EMBL" id="CAA9293065.1"/>
    </source>
</evidence>
<evidence type="ECO:0000256" key="4">
    <source>
        <dbReference type="ARBA" id="ARBA00022692"/>
    </source>
</evidence>
<feature type="transmembrane region" description="Helical" evidence="7">
    <location>
        <begin position="29"/>
        <end position="47"/>
    </location>
</feature>
<evidence type="ECO:0000256" key="7">
    <source>
        <dbReference type="SAM" id="Phobius"/>
    </source>
</evidence>
<evidence type="ECO:0000256" key="2">
    <source>
        <dbReference type="ARBA" id="ARBA00011006"/>
    </source>
</evidence>
<keyword evidence="3" id="KW-1003">Cell membrane</keyword>
<evidence type="ECO:0000256" key="1">
    <source>
        <dbReference type="ARBA" id="ARBA00004651"/>
    </source>
</evidence>
<protein>
    <recommendedName>
        <fullName evidence="9">GlsB/YeaQ/YmgE family stress response membrane protein</fullName>
    </recommendedName>
</protein>
<organism evidence="8">
    <name type="scientific">uncultured Armatimonadetes bacterium</name>
    <dbReference type="NCBI Taxonomy" id="157466"/>
    <lineage>
        <taxon>Bacteria</taxon>
        <taxon>Bacillati</taxon>
        <taxon>Armatimonadota</taxon>
        <taxon>environmental samples</taxon>
    </lineage>
</organism>
<feature type="transmembrane region" description="Helical" evidence="7">
    <location>
        <begin position="59"/>
        <end position="81"/>
    </location>
</feature>
<dbReference type="Pfam" id="PF04226">
    <property type="entry name" value="Transgly_assoc"/>
    <property type="match status" value="1"/>
</dbReference>
<comment type="similarity">
    <text evidence="2">Belongs to the UPF0410 family.</text>
</comment>
<evidence type="ECO:0000256" key="3">
    <source>
        <dbReference type="ARBA" id="ARBA00022475"/>
    </source>
</evidence>
<dbReference type="AlphaFoldDB" id="A0A6J4K138"/>
<dbReference type="PANTHER" id="PTHR33884">
    <property type="entry name" value="UPF0410 PROTEIN YMGE"/>
    <property type="match status" value="1"/>
</dbReference>
<dbReference type="InterPro" id="IPR007341">
    <property type="entry name" value="Transgly_assoc"/>
</dbReference>
<dbReference type="PANTHER" id="PTHR33884:SF3">
    <property type="entry name" value="UPF0410 PROTEIN YMGE"/>
    <property type="match status" value="1"/>
</dbReference>
<dbReference type="GO" id="GO:0005886">
    <property type="term" value="C:plasma membrane"/>
    <property type="evidence" value="ECO:0007669"/>
    <property type="project" value="UniProtKB-SubCell"/>
</dbReference>
<evidence type="ECO:0008006" key="9">
    <source>
        <dbReference type="Google" id="ProtNLM"/>
    </source>
</evidence>
<keyword evidence="4 7" id="KW-0812">Transmembrane</keyword>
<evidence type="ECO:0000256" key="6">
    <source>
        <dbReference type="ARBA" id="ARBA00023136"/>
    </source>
</evidence>
<comment type="subcellular location">
    <subcellularLocation>
        <location evidence="1">Cell membrane</location>
        <topology evidence="1">Multi-pass membrane protein</topology>
    </subcellularLocation>
</comment>
<reference evidence="8" key="1">
    <citation type="submission" date="2020-02" db="EMBL/GenBank/DDBJ databases">
        <authorList>
            <person name="Meier V. D."/>
        </authorList>
    </citation>
    <scope>NUCLEOTIDE SEQUENCE</scope>
    <source>
        <strain evidence="8">AVDCRST_MAG63</strain>
    </source>
</reference>
<name>A0A6J4K138_9BACT</name>
<gene>
    <name evidence="8" type="ORF">AVDCRST_MAG63-4515</name>
</gene>
<evidence type="ECO:0000256" key="5">
    <source>
        <dbReference type="ARBA" id="ARBA00022989"/>
    </source>
</evidence>
<keyword evidence="6 7" id="KW-0472">Membrane</keyword>
<keyword evidence="5 7" id="KW-1133">Transmembrane helix</keyword>
<proteinExistence type="inferred from homology"/>
<accession>A0A6J4K138</accession>
<dbReference type="EMBL" id="CADCTO010000631">
    <property type="protein sequence ID" value="CAA9293065.1"/>
    <property type="molecule type" value="Genomic_DNA"/>
</dbReference>